<proteinExistence type="predicted"/>
<dbReference type="EMBL" id="SSTD01004111">
    <property type="protein sequence ID" value="TYK23951.1"/>
    <property type="molecule type" value="Genomic_DNA"/>
</dbReference>
<sequence>MSFERGNTKGRVISTSSKGNRSSSSSNYAPSPMNANQYAMDLGFATVSRSRSRSKSSTPPRPSASLICPSCRVVQMRPHVSPSSNKESSTPSPTTYSQVVTPEKWFVPKPKIKSYFQKSMILS</sequence>
<reference evidence="2 3" key="1">
    <citation type="submission" date="2019-08" db="EMBL/GenBank/DDBJ databases">
        <title>Draft genome sequences of two oriental melons (Cucumis melo L. var makuwa).</title>
        <authorList>
            <person name="Kwon S.-Y."/>
        </authorList>
    </citation>
    <scope>NUCLEOTIDE SEQUENCE [LARGE SCALE GENOMIC DNA]</scope>
    <source>
        <strain evidence="3">cv. Chang Bougi</strain>
        <tissue evidence="2">Leaf</tissue>
    </source>
</reference>
<organism evidence="2 3">
    <name type="scientific">Cucumis melo var. makuwa</name>
    <name type="common">Oriental melon</name>
    <dbReference type="NCBI Taxonomy" id="1194695"/>
    <lineage>
        <taxon>Eukaryota</taxon>
        <taxon>Viridiplantae</taxon>
        <taxon>Streptophyta</taxon>
        <taxon>Embryophyta</taxon>
        <taxon>Tracheophyta</taxon>
        <taxon>Spermatophyta</taxon>
        <taxon>Magnoliopsida</taxon>
        <taxon>eudicotyledons</taxon>
        <taxon>Gunneridae</taxon>
        <taxon>Pentapetalae</taxon>
        <taxon>rosids</taxon>
        <taxon>fabids</taxon>
        <taxon>Cucurbitales</taxon>
        <taxon>Cucurbitaceae</taxon>
        <taxon>Benincaseae</taxon>
        <taxon>Cucumis</taxon>
    </lineage>
</organism>
<evidence type="ECO:0000256" key="1">
    <source>
        <dbReference type="SAM" id="MobiDB-lite"/>
    </source>
</evidence>
<name>A0A5D3DJV6_CUCMM</name>
<feature type="compositionally biased region" description="Low complexity" evidence="1">
    <location>
        <begin position="81"/>
        <end position="95"/>
    </location>
</feature>
<dbReference type="Proteomes" id="UP000321947">
    <property type="component" value="Unassembled WGS sequence"/>
</dbReference>
<comment type="caution">
    <text evidence="2">The sequence shown here is derived from an EMBL/GenBank/DDBJ whole genome shotgun (WGS) entry which is preliminary data.</text>
</comment>
<accession>A0A5D3DJV6</accession>
<dbReference type="AlphaFoldDB" id="A0A5D3DJV6"/>
<feature type="region of interest" description="Disordered" evidence="1">
    <location>
        <begin position="1"/>
        <end position="97"/>
    </location>
</feature>
<feature type="compositionally biased region" description="Low complexity" evidence="1">
    <location>
        <begin position="14"/>
        <end position="31"/>
    </location>
</feature>
<evidence type="ECO:0000313" key="2">
    <source>
        <dbReference type="EMBL" id="TYK23951.1"/>
    </source>
</evidence>
<evidence type="ECO:0000313" key="3">
    <source>
        <dbReference type="Proteomes" id="UP000321947"/>
    </source>
</evidence>
<protein>
    <submittedName>
        <fullName evidence="2">Uncharacterized protein</fullName>
    </submittedName>
</protein>
<gene>
    <name evidence="2" type="ORF">E5676_scaffold250G00070</name>
</gene>